<name>A0ABQ4G2I7_9ACTN</name>
<dbReference type="PRINTS" id="PR00081">
    <property type="entry name" value="GDHRDH"/>
</dbReference>
<dbReference type="EMBL" id="BOOC01000020">
    <property type="protein sequence ID" value="GIH41240.1"/>
    <property type="molecule type" value="Genomic_DNA"/>
</dbReference>
<dbReference type="Gene3D" id="3.40.50.720">
    <property type="entry name" value="NAD(P)-binding Rossmann-like Domain"/>
    <property type="match status" value="1"/>
</dbReference>
<dbReference type="InterPro" id="IPR036291">
    <property type="entry name" value="NAD(P)-bd_dom_sf"/>
</dbReference>
<protein>
    <submittedName>
        <fullName evidence="2">Short-chain dehydrogenase</fullName>
    </submittedName>
</protein>
<keyword evidence="3" id="KW-1185">Reference proteome</keyword>
<reference evidence="2 3" key="1">
    <citation type="submission" date="2021-01" db="EMBL/GenBank/DDBJ databases">
        <title>Whole genome shotgun sequence of Microbispora corallina NBRC 16416.</title>
        <authorList>
            <person name="Komaki H."/>
            <person name="Tamura T."/>
        </authorList>
    </citation>
    <scope>NUCLEOTIDE SEQUENCE [LARGE SCALE GENOMIC DNA]</scope>
    <source>
        <strain evidence="2 3">NBRC 16416</strain>
    </source>
</reference>
<proteinExistence type="predicted"/>
<evidence type="ECO:0000256" key="1">
    <source>
        <dbReference type="ARBA" id="ARBA00023002"/>
    </source>
</evidence>
<evidence type="ECO:0000313" key="2">
    <source>
        <dbReference type="EMBL" id="GIH41240.1"/>
    </source>
</evidence>
<dbReference type="PANTHER" id="PTHR43157">
    <property type="entry name" value="PHOSPHATIDYLINOSITOL-GLYCAN BIOSYNTHESIS CLASS F PROTEIN-RELATED"/>
    <property type="match status" value="1"/>
</dbReference>
<dbReference type="SUPFAM" id="SSF51735">
    <property type="entry name" value="NAD(P)-binding Rossmann-fold domains"/>
    <property type="match status" value="1"/>
</dbReference>
<gene>
    <name evidence="2" type="ORF">Mco01_42400</name>
</gene>
<accession>A0ABQ4G2I7</accession>
<dbReference type="RefSeq" id="WP_204058592.1">
    <property type="nucleotide sequence ID" value="NZ_BAAAGP010000012.1"/>
</dbReference>
<dbReference type="Pfam" id="PF00106">
    <property type="entry name" value="adh_short"/>
    <property type="match status" value="1"/>
</dbReference>
<sequence length="272" mass="28944">MITVITGASAGIGAASALDLARQGHQLVLVGRNPEKLGAVTRRVEAITGTPPDTFTADFASLDEVRGLAAGLLDRYERIDVLVNNAGVMSPDRRTTGDGHELMIQVNHLAPFLLTNLLADRLKESSARIVTTSSRAARTGRLDPSDLDRERRRWSGWLQYGDSKQANALFTVSLAERGFAATCLHPGVLRTEFAAGTFFMKLVMLVPGMGEAPEAGGARIAHLAAHPDGVTHAGRFFARNRPADVPERMRDAALATALWDASLAATGLPAAA</sequence>
<dbReference type="PANTHER" id="PTHR43157:SF31">
    <property type="entry name" value="PHOSPHATIDYLINOSITOL-GLYCAN BIOSYNTHESIS CLASS F PROTEIN"/>
    <property type="match status" value="1"/>
</dbReference>
<dbReference type="InterPro" id="IPR002347">
    <property type="entry name" value="SDR_fam"/>
</dbReference>
<organism evidence="2 3">
    <name type="scientific">Microbispora corallina</name>
    <dbReference type="NCBI Taxonomy" id="83302"/>
    <lineage>
        <taxon>Bacteria</taxon>
        <taxon>Bacillati</taxon>
        <taxon>Actinomycetota</taxon>
        <taxon>Actinomycetes</taxon>
        <taxon>Streptosporangiales</taxon>
        <taxon>Streptosporangiaceae</taxon>
        <taxon>Microbispora</taxon>
    </lineage>
</organism>
<dbReference type="Proteomes" id="UP000603904">
    <property type="component" value="Unassembled WGS sequence"/>
</dbReference>
<comment type="caution">
    <text evidence="2">The sequence shown here is derived from an EMBL/GenBank/DDBJ whole genome shotgun (WGS) entry which is preliminary data.</text>
</comment>
<evidence type="ECO:0000313" key="3">
    <source>
        <dbReference type="Proteomes" id="UP000603904"/>
    </source>
</evidence>
<keyword evidence="1" id="KW-0560">Oxidoreductase</keyword>